<gene>
    <name evidence="1" type="ORF">CLUMA_CG003340</name>
</gene>
<organism evidence="1 2">
    <name type="scientific">Clunio marinus</name>
    <dbReference type="NCBI Taxonomy" id="568069"/>
    <lineage>
        <taxon>Eukaryota</taxon>
        <taxon>Metazoa</taxon>
        <taxon>Ecdysozoa</taxon>
        <taxon>Arthropoda</taxon>
        <taxon>Hexapoda</taxon>
        <taxon>Insecta</taxon>
        <taxon>Pterygota</taxon>
        <taxon>Neoptera</taxon>
        <taxon>Endopterygota</taxon>
        <taxon>Diptera</taxon>
        <taxon>Nematocera</taxon>
        <taxon>Chironomoidea</taxon>
        <taxon>Chironomidae</taxon>
        <taxon>Clunio</taxon>
    </lineage>
</organism>
<evidence type="ECO:0000313" key="1">
    <source>
        <dbReference type="EMBL" id="CRK89621.1"/>
    </source>
</evidence>
<dbReference type="EMBL" id="CVRI01000013">
    <property type="protein sequence ID" value="CRK89621.1"/>
    <property type="molecule type" value="Genomic_DNA"/>
</dbReference>
<accession>A0A1J1HNJ2</accession>
<evidence type="ECO:0000313" key="2">
    <source>
        <dbReference type="Proteomes" id="UP000183832"/>
    </source>
</evidence>
<proteinExistence type="predicted"/>
<dbReference type="AlphaFoldDB" id="A0A1J1HNJ2"/>
<protein>
    <submittedName>
        <fullName evidence="1">CLUMA_CG003340, isoform A</fullName>
    </submittedName>
</protein>
<keyword evidence="2" id="KW-1185">Reference proteome</keyword>
<reference evidence="1 2" key="1">
    <citation type="submission" date="2015-04" db="EMBL/GenBank/DDBJ databases">
        <authorList>
            <person name="Syromyatnikov M.Y."/>
            <person name="Popov V.N."/>
        </authorList>
    </citation>
    <scope>NUCLEOTIDE SEQUENCE [LARGE SCALE GENOMIC DNA]</scope>
</reference>
<name>A0A1J1HNJ2_9DIPT</name>
<sequence>MINPMISSSNKGPPINIQMVVVQHLQQEQHLWEIFNYLIFFCGNVTNLIITVEEINVHHFKFYTYASTRHLQQSPMHLHITTQVAIQ</sequence>
<dbReference type="Proteomes" id="UP000183832">
    <property type="component" value="Unassembled WGS sequence"/>
</dbReference>